<feature type="domain" description="Serine aminopeptidase S33" evidence="1">
    <location>
        <begin position="144"/>
        <end position="209"/>
    </location>
</feature>
<dbReference type="InterPro" id="IPR022742">
    <property type="entry name" value="Hydrolase_4"/>
</dbReference>
<dbReference type="Gene3D" id="3.40.50.1820">
    <property type="entry name" value="alpha/beta hydrolase"/>
    <property type="match status" value="1"/>
</dbReference>
<dbReference type="EMBL" id="SEKV01000190">
    <property type="protein sequence ID" value="TFY61856.1"/>
    <property type="molecule type" value="Genomic_DNA"/>
</dbReference>
<dbReference type="GO" id="GO:0016020">
    <property type="term" value="C:membrane"/>
    <property type="evidence" value="ECO:0007669"/>
    <property type="project" value="TreeGrafter"/>
</dbReference>
<evidence type="ECO:0000259" key="1">
    <source>
        <dbReference type="Pfam" id="PF12146"/>
    </source>
</evidence>
<sequence>MHDSGCKLGYAPPGARTESLGADVPMPKDLTCEELHLESEKGITLYGIDVRKDVKQTTPYARKVVVVYLQGSSVDHLRARCIVDSYRITGNAGNSLARLPVFETLLHGIRPPSKPSTQPALDVSIVAVAPRSYWKSSSRTPTQRGILADYTAALSYATRRYPDSTVVLYGHSLGGAVAVCLAASLSADDYPSVKGLILENPFSSIGGMVQALYPQRWLPYRYLAPLAFDKWDAVTAVRETRPQSLLARLSKDTLVLLSEKDEVVPTSMGMELYAALQEKLAADAGDASATNGLCRQVVIRGALHERAWLERQWVSEMGAYMDSISKCDKVS</sequence>
<dbReference type="SUPFAM" id="SSF53474">
    <property type="entry name" value="alpha/beta-Hydrolases"/>
    <property type="match status" value="1"/>
</dbReference>
<dbReference type="PANTHER" id="PTHR12277">
    <property type="entry name" value="ALPHA/BETA HYDROLASE DOMAIN-CONTAINING PROTEIN"/>
    <property type="match status" value="1"/>
</dbReference>
<dbReference type="InterPro" id="IPR029058">
    <property type="entry name" value="AB_hydrolase_fold"/>
</dbReference>
<proteinExistence type="predicted"/>
<evidence type="ECO:0000313" key="2">
    <source>
        <dbReference type="EMBL" id="TFY61856.1"/>
    </source>
</evidence>
<protein>
    <recommendedName>
        <fullName evidence="1">Serine aminopeptidase S33 domain-containing protein</fullName>
    </recommendedName>
</protein>
<accession>A0A4Y9YH18</accession>
<dbReference type="STRING" id="34475.A0A4Y9YH18"/>
<evidence type="ECO:0000313" key="3">
    <source>
        <dbReference type="Proteomes" id="UP000298390"/>
    </source>
</evidence>
<dbReference type="AlphaFoldDB" id="A0A4Y9YH18"/>
<organism evidence="2 3">
    <name type="scientific">Rhodofomes roseus</name>
    <dbReference type="NCBI Taxonomy" id="34475"/>
    <lineage>
        <taxon>Eukaryota</taxon>
        <taxon>Fungi</taxon>
        <taxon>Dikarya</taxon>
        <taxon>Basidiomycota</taxon>
        <taxon>Agaricomycotina</taxon>
        <taxon>Agaricomycetes</taxon>
        <taxon>Polyporales</taxon>
        <taxon>Rhodofomes</taxon>
    </lineage>
</organism>
<reference evidence="2 3" key="1">
    <citation type="submission" date="2019-01" db="EMBL/GenBank/DDBJ databases">
        <title>Genome sequencing of the rare red list fungi Fomitopsis rosea.</title>
        <authorList>
            <person name="Buettner E."/>
            <person name="Kellner H."/>
        </authorList>
    </citation>
    <scope>NUCLEOTIDE SEQUENCE [LARGE SCALE GENOMIC DNA]</scope>
    <source>
        <strain evidence="2 3">DSM 105464</strain>
    </source>
</reference>
<dbReference type="Pfam" id="PF12146">
    <property type="entry name" value="Hydrolase_4"/>
    <property type="match status" value="1"/>
</dbReference>
<dbReference type="GO" id="GO:0008474">
    <property type="term" value="F:palmitoyl-(protein) hydrolase activity"/>
    <property type="evidence" value="ECO:0007669"/>
    <property type="project" value="TreeGrafter"/>
</dbReference>
<comment type="caution">
    <text evidence="2">The sequence shown here is derived from an EMBL/GenBank/DDBJ whole genome shotgun (WGS) entry which is preliminary data.</text>
</comment>
<gene>
    <name evidence="2" type="ORF">EVJ58_g4249</name>
</gene>
<dbReference type="Proteomes" id="UP000298390">
    <property type="component" value="Unassembled WGS sequence"/>
</dbReference>
<dbReference type="PANTHER" id="PTHR12277:SF64">
    <property type="entry name" value="SUPERFAMILY HYDROLASE, PUTATIVE (AFU_ORTHOLOGUE AFUA_3G01760)-RELATED"/>
    <property type="match status" value="1"/>
</dbReference>
<name>A0A4Y9YH18_9APHY</name>